<dbReference type="AlphaFoldDB" id="A0AAN9AA80"/>
<keyword evidence="1" id="KW-1133">Transmembrane helix</keyword>
<keyword evidence="3" id="KW-1185">Reference proteome</keyword>
<reference evidence="2 3" key="1">
    <citation type="submission" date="2023-11" db="EMBL/GenBank/DDBJ databases">
        <title>Halocaridina rubra genome assembly.</title>
        <authorList>
            <person name="Smith C."/>
        </authorList>
    </citation>
    <scope>NUCLEOTIDE SEQUENCE [LARGE SCALE GENOMIC DNA]</scope>
    <source>
        <strain evidence="2">EP-1</strain>
        <tissue evidence="2">Whole</tissue>
    </source>
</reference>
<protein>
    <recommendedName>
        <fullName evidence="4">EGF-like domain-containing protein</fullName>
    </recommendedName>
</protein>
<dbReference type="InterPro" id="IPR043403">
    <property type="entry name" value="Gurken/Spitz"/>
</dbReference>
<dbReference type="PANTHER" id="PTHR12332">
    <property type="entry name" value="KEREN-RELATED"/>
    <property type="match status" value="1"/>
</dbReference>
<gene>
    <name evidence="2" type="ORF">SK128_014183</name>
</gene>
<feature type="non-terminal residue" evidence="2">
    <location>
        <position position="169"/>
    </location>
</feature>
<proteinExistence type="predicted"/>
<dbReference type="Proteomes" id="UP001381693">
    <property type="component" value="Unassembled WGS sequence"/>
</dbReference>
<dbReference type="PANTHER" id="PTHR12332:SF1">
    <property type="entry name" value="KEREN-RELATED"/>
    <property type="match status" value="1"/>
</dbReference>
<evidence type="ECO:0008006" key="4">
    <source>
        <dbReference type="Google" id="ProtNLM"/>
    </source>
</evidence>
<evidence type="ECO:0000313" key="2">
    <source>
        <dbReference type="EMBL" id="KAK7080124.1"/>
    </source>
</evidence>
<keyword evidence="1" id="KW-0812">Transmembrane</keyword>
<accession>A0AAN9AA80</accession>
<dbReference type="EMBL" id="JAXCGZ010006116">
    <property type="protein sequence ID" value="KAK7080124.1"/>
    <property type="molecule type" value="Genomic_DNA"/>
</dbReference>
<feature type="transmembrane region" description="Helical" evidence="1">
    <location>
        <begin position="58"/>
        <end position="80"/>
    </location>
</feature>
<organism evidence="2 3">
    <name type="scientific">Halocaridina rubra</name>
    <name type="common">Hawaiian red shrimp</name>
    <dbReference type="NCBI Taxonomy" id="373956"/>
    <lineage>
        <taxon>Eukaryota</taxon>
        <taxon>Metazoa</taxon>
        <taxon>Ecdysozoa</taxon>
        <taxon>Arthropoda</taxon>
        <taxon>Crustacea</taxon>
        <taxon>Multicrustacea</taxon>
        <taxon>Malacostraca</taxon>
        <taxon>Eumalacostraca</taxon>
        <taxon>Eucarida</taxon>
        <taxon>Decapoda</taxon>
        <taxon>Pleocyemata</taxon>
        <taxon>Caridea</taxon>
        <taxon>Atyoidea</taxon>
        <taxon>Atyidae</taxon>
        <taxon>Halocaridina</taxon>
    </lineage>
</organism>
<dbReference type="GO" id="GO:0005154">
    <property type="term" value="F:epidermal growth factor receptor binding"/>
    <property type="evidence" value="ECO:0007669"/>
    <property type="project" value="InterPro"/>
</dbReference>
<dbReference type="GO" id="GO:0048018">
    <property type="term" value="F:receptor ligand activity"/>
    <property type="evidence" value="ECO:0007669"/>
    <property type="project" value="InterPro"/>
</dbReference>
<name>A0AAN9AA80_HALRR</name>
<evidence type="ECO:0000313" key="3">
    <source>
        <dbReference type="Proteomes" id="UP001381693"/>
    </source>
</evidence>
<keyword evidence="1" id="KW-0472">Membrane</keyword>
<sequence length="169" mass="19387">MTLPGDNVRDTDSSGRWFETCHALRCAEGYMGQRCEFKDLDGSYLPAREKVLLETASIAGGATVACVLVFVVLFAVYIFMQKDKDKRCRQLKEEVSQVLEGCRLHIKNSCDKLFMRSFYEQWWEQHLKSTSSSHQTVWLPLENCLLSPVLPVVVRCSFLSIQKTEIKEI</sequence>
<dbReference type="GO" id="GO:0007173">
    <property type="term" value="P:epidermal growth factor receptor signaling pathway"/>
    <property type="evidence" value="ECO:0007669"/>
    <property type="project" value="InterPro"/>
</dbReference>
<evidence type="ECO:0000256" key="1">
    <source>
        <dbReference type="SAM" id="Phobius"/>
    </source>
</evidence>
<comment type="caution">
    <text evidence="2">The sequence shown here is derived from an EMBL/GenBank/DDBJ whole genome shotgun (WGS) entry which is preliminary data.</text>
</comment>